<keyword evidence="1" id="KW-0472">Membrane</keyword>
<organism evidence="2 3">
    <name type="scientific">Cognatishimia maritima</name>
    <dbReference type="NCBI Taxonomy" id="870908"/>
    <lineage>
        <taxon>Bacteria</taxon>
        <taxon>Pseudomonadati</taxon>
        <taxon>Pseudomonadota</taxon>
        <taxon>Alphaproteobacteria</taxon>
        <taxon>Rhodobacterales</taxon>
        <taxon>Paracoccaceae</taxon>
        <taxon>Cognatishimia</taxon>
    </lineage>
</organism>
<dbReference type="RefSeq" id="WP_072791237.1">
    <property type="nucleotide sequence ID" value="NZ_FQWM01000001.1"/>
</dbReference>
<evidence type="ECO:0000313" key="2">
    <source>
        <dbReference type="EMBL" id="SHG53125.1"/>
    </source>
</evidence>
<feature type="transmembrane region" description="Helical" evidence="1">
    <location>
        <begin position="38"/>
        <end position="59"/>
    </location>
</feature>
<keyword evidence="1" id="KW-0812">Transmembrane</keyword>
<evidence type="ECO:0000313" key="3">
    <source>
        <dbReference type="Proteomes" id="UP000184211"/>
    </source>
</evidence>
<name>A0A1M5KK84_9RHOB</name>
<dbReference type="EMBL" id="FQWM01000001">
    <property type="protein sequence ID" value="SHG53125.1"/>
    <property type="molecule type" value="Genomic_DNA"/>
</dbReference>
<keyword evidence="1" id="KW-1133">Transmembrane helix</keyword>
<accession>A0A1M5KK84</accession>
<sequence>MKLATRLIIVAQLAAWVGYMLVVYLNPDDLASLQSLESYVFICVVGVILCFLPALRLSARYEMQPFAFLLAILPIFTVAFVWIYQLQ</sequence>
<feature type="transmembrane region" description="Helical" evidence="1">
    <location>
        <begin position="66"/>
        <end position="84"/>
    </location>
</feature>
<proteinExistence type="predicted"/>
<gene>
    <name evidence="2" type="ORF">SAMN04488044_0998</name>
</gene>
<dbReference type="OrthoDB" id="9975122at2"/>
<keyword evidence="3" id="KW-1185">Reference proteome</keyword>
<protein>
    <submittedName>
        <fullName evidence="2">Uncharacterized protein</fullName>
    </submittedName>
</protein>
<feature type="transmembrane region" description="Helical" evidence="1">
    <location>
        <begin position="7"/>
        <end position="26"/>
    </location>
</feature>
<reference evidence="3" key="1">
    <citation type="submission" date="2016-11" db="EMBL/GenBank/DDBJ databases">
        <authorList>
            <person name="Varghese N."/>
            <person name="Submissions S."/>
        </authorList>
    </citation>
    <scope>NUCLEOTIDE SEQUENCE [LARGE SCALE GENOMIC DNA]</scope>
    <source>
        <strain evidence="3">DSM 28223</strain>
    </source>
</reference>
<dbReference type="Proteomes" id="UP000184211">
    <property type="component" value="Unassembled WGS sequence"/>
</dbReference>
<dbReference type="AlphaFoldDB" id="A0A1M5KK84"/>
<evidence type="ECO:0000256" key="1">
    <source>
        <dbReference type="SAM" id="Phobius"/>
    </source>
</evidence>